<gene>
    <name evidence="9" type="ORF">ALC57_08036</name>
</gene>
<feature type="region of interest" description="Disordered" evidence="6">
    <location>
        <begin position="508"/>
        <end position="531"/>
    </location>
</feature>
<feature type="region of interest" description="Disordered" evidence="6">
    <location>
        <begin position="33"/>
        <end position="93"/>
    </location>
</feature>
<name>A0A195E316_9HYME</name>
<dbReference type="PROSITE" id="PS00028">
    <property type="entry name" value="ZINC_FINGER_C2H2_1"/>
    <property type="match status" value="1"/>
</dbReference>
<feature type="compositionally biased region" description="Low complexity" evidence="6">
    <location>
        <begin position="39"/>
        <end position="54"/>
    </location>
</feature>
<dbReference type="Pfam" id="PF00096">
    <property type="entry name" value="zf-C2H2"/>
    <property type="match status" value="3"/>
</dbReference>
<feature type="domain" description="C2H2-type" evidence="8">
    <location>
        <begin position="202"/>
        <end position="229"/>
    </location>
</feature>
<feature type="domain" description="C2H2-type" evidence="8">
    <location>
        <begin position="96"/>
        <end position="123"/>
    </location>
</feature>
<evidence type="ECO:0000256" key="7">
    <source>
        <dbReference type="SAM" id="Phobius"/>
    </source>
</evidence>
<feature type="compositionally biased region" description="Basic residues" evidence="6">
    <location>
        <begin position="64"/>
        <end position="76"/>
    </location>
</feature>
<keyword evidence="2" id="KW-0677">Repeat</keyword>
<keyword evidence="3 5" id="KW-0863">Zinc-finger</keyword>
<dbReference type="EMBL" id="KQ979701">
    <property type="protein sequence ID" value="KYN19560.1"/>
    <property type="molecule type" value="Genomic_DNA"/>
</dbReference>
<feature type="domain" description="C2H2-type" evidence="8">
    <location>
        <begin position="231"/>
        <end position="259"/>
    </location>
</feature>
<evidence type="ECO:0000313" key="9">
    <source>
        <dbReference type="EMBL" id="KYN19560.1"/>
    </source>
</evidence>
<feature type="transmembrane region" description="Helical" evidence="7">
    <location>
        <begin position="6"/>
        <end position="29"/>
    </location>
</feature>
<evidence type="ECO:0000259" key="8">
    <source>
        <dbReference type="PROSITE" id="PS50157"/>
    </source>
</evidence>
<dbReference type="STRING" id="471704.A0A195E316"/>
<organism evidence="9 10">
    <name type="scientific">Trachymyrmex cornetzi</name>
    <dbReference type="NCBI Taxonomy" id="471704"/>
    <lineage>
        <taxon>Eukaryota</taxon>
        <taxon>Metazoa</taxon>
        <taxon>Ecdysozoa</taxon>
        <taxon>Arthropoda</taxon>
        <taxon>Hexapoda</taxon>
        <taxon>Insecta</taxon>
        <taxon>Pterygota</taxon>
        <taxon>Neoptera</taxon>
        <taxon>Endopterygota</taxon>
        <taxon>Hymenoptera</taxon>
        <taxon>Apocrita</taxon>
        <taxon>Aculeata</taxon>
        <taxon>Formicoidea</taxon>
        <taxon>Formicidae</taxon>
        <taxon>Myrmicinae</taxon>
        <taxon>Trachymyrmex</taxon>
    </lineage>
</organism>
<evidence type="ECO:0000256" key="6">
    <source>
        <dbReference type="SAM" id="MobiDB-lite"/>
    </source>
</evidence>
<reference evidence="9 10" key="1">
    <citation type="submission" date="2015-09" db="EMBL/GenBank/DDBJ databases">
        <title>Trachymyrmex cornetzi WGS genome.</title>
        <authorList>
            <person name="Nygaard S."/>
            <person name="Hu H."/>
            <person name="Boomsma J."/>
            <person name="Zhang G."/>
        </authorList>
    </citation>
    <scope>NUCLEOTIDE SEQUENCE [LARGE SCALE GENOMIC DNA]</scope>
    <source>
        <strain evidence="9">Tcor2-1</strain>
        <tissue evidence="9">Whole body</tissue>
    </source>
</reference>
<feature type="compositionally biased region" description="Polar residues" evidence="6">
    <location>
        <begin position="77"/>
        <end position="87"/>
    </location>
</feature>
<dbReference type="Proteomes" id="UP000078492">
    <property type="component" value="Unassembled WGS sequence"/>
</dbReference>
<dbReference type="GO" id="GO:0008270">
    <property type="term" value="F:zinc ion binding"/>
    <property type="evidence" value="ECO:0007669"/>
    <property type="project" value="UniProtKB-KW"/>
</dbReference>
<accession>A0A195E316</accession>
<dbReference type="PROSITE" id="PS50157">
    <property type="entry name" value="ZINC_FINGER_C2H2_2"/>
    <property type="match status" value="4"/>
</dbReference>
<dbReference type="InterPro" id="IPR013087">
    <property type="entry name" value="Znf_C2H2_type"/>
</dbReference>
<dbReference type="PANTHER" id="PTHR24408">
    <property type="entry name" value="ZINC FINGER PROTEIN"/>
    <property type="match status" value="1"/>
</dbReference>
<feature type="domain" description="C2H2-type" evidence="8">
    <location>
        <begin position="125"/>
        <end position="153"/>
    </location>
</feature>
<proteinExistence type="predicted"/>
<keyword evidence="1" id="KW-0479">Metal-binding</keyword>
<evidence type="ECO:0000256" key="2">
    <source>
        <dbReference type="ARBA" id="ARBA00022737"/>
    </source>
</evidence>
<dbReference type="AlphaFoldDB" id="A0A195E316"/>
<dbReference type="GO" id="GO:0005634">
    <property type="term" value="C:nucleus"/>
    <property type="evidence" value="ECO:0007669"/>
    <property type="project" value="TreeGrafter"/>
</dbReference>
<evidence type="ECO:0000313" key="10">
    <source>
        <dbReference type="Proteomes" id="UP000078492"/>
    </source>
</evidence>
<evidence type="ECO:0000256" key="1">
    <source>
        <dbReference type="ARBA" id="ARBA00022723"/>
    </source>
</evidence>
<keyword evidence="10" id="KW-1185">Reference proteome</keyword>
<dbReference type="InterPro" id="IPR036236">
    <property type="entry name" value="Znf_C2H2_sf"/>
</dbReference>
<keyword evidence="7" id="KW-1133">Transmembrane helix</keyword>
<dbReference type="SMART" id="SM00355">
    <property type="entry name" value="ZnF_C2H2"/>
    <property type="match status" value="6"/>
</dbReference>
<keyword evidence="7" id="KW-0812">Transmembrane</keyword>
<dbReference type="GO" id="GO:0000981">
    <property type="term" value="F:DNA-binding transcription factor activity, RNA polymerase II-specific"/>
    <property type="evidence" value="ECO:0007669"/>
    <property type="project" value="TreeGrafter"/>
</dbReference>
<dbReference type="GO" id="GO:0043565">
    <property type="term" value="F:sequence-specific DNA binding"/>
    <property type="evidence" value="ECO:0007669"/>
    <property type="project" value="TreeGrafter"/>
</dbReference>
<evidence type="ECO:0000256" key="4">
    <source>
        <dbReference type="ARBA" id="ARBA00022833"/>
    </source>
</evidence>
<evidence type="ECO:0000256" key="5">
    <source>
        <dbReference type="PROSITE-ProRule" id="PRU00042"/>
    </source>
</evidence>
<protein>
    <submittedName>
        <fullName evidence="9">Longitudinals lacking protein, isoforms N/O/W/X/Y</fullName>
    </submittedName>
</protein>
<sequence>MYRQQIAILIVPSTRLLASFTGFFAGLGWTGDGSRRVSRSANSATTTSSSTAASDVPAPLTPQRRPRLHCPSRHATSRNNNHPSSGSGLVHHDRRHNCSRCGKSYKNAYILKRHLLYECGKAPSFSCPHCAFSSKYERNLKAHINHRHVDLQPSLPGIVVGQHETRHQHVIFSHIWTYLIYEPHMFVCFKHRIAAVSCTKQYFCDKCDKVYKNKGSLIRHTKYECGILPQFICKICKHSCKQKSNLLRHINNVHGRKKRRSRNALSHKRYNCHKCGIKSYVNKSTLNRHLREECNMEPQNSCPYCNKRIHQRCNFQRHMKKVHHNVVIWAITRLPLILMLMKEQTPLEILLDANIPVLCESINVSTEGSNVLSTDSAIWKKLQEMFEKETTKINIKLDSLSVKVESLVEDMKVVKNKIQLNQCEHLRRYVDYSTTLSKTITSMIKMVITRNVAIEYTASKVTPGKALMKDEHLYACIEDILLQNEFQGEIVTTKLLLKALSTSLSNAKDWDGHRKDRDGQRKDRDGQRKDQ</sequence>
<keyword evidence="4" id="KW-0862">Zinc</keyword>
<keyword evidence="7" id="KW-0472">Membrane</keyword>
<dbReference type="Gene3D" id="3.30.160.60">
    <property type="entry name" value="Classic Zinc Finger"/>
    <property type="match status" value="3"/>
</dbReference>
<dbReference type="SUPFAM" id="SSF57667">
    <property type="entry name" value="beta-beta-alpha zinc fingers"/>
    <property type="match status" value="1"/>
</dbReference>
<evidence type="ECO:0000256" key="3">
    <source>
        <dbReference type="ARBA" id="ARBA00022771"/>
    </source>
</evidence>
<dbReference type="PANTHER" id="PTHR24408:SF64">
    <property type="entry name" value="LINKING IMMUNITY AND METABOLISM-RELATED"/>
    <property type="match status" value="1"/>
</dbReference>